<dbReference type="FunCoup" id="B9SGE9">
    <property type="interactions" value="684"/>
</dbReference>
<feature type="coiled-coil region" evidence="1">
    <location>
        <begin position="585"/>
        <end position="612"/>
    </location>
</feature>
<dbReference type="InParanoid" id="B9SGE9"/>
<feature type="compositionally biased region" description="Basic and acidic residues" evidence="2">
    <location>
        <begin position="182"/>
        <end position="200"/>
    </location>
</feature>
<dbReference type="PANTHER" id="PTHR47491:SF5">
    <property type="entry name" value="CAP-GLY DOMAIN LINKER"/>
    <property type="match status" value="1"/>
</dbReference>
<feature type="region of interest" description="Disordered" evidence="2">
    <location>
        <begin position="91"/>
        <end position="200"/>
    </location>
</feature>
<sequence length="914" mass="104030">MKKLFFFRSSSSNNENNNSGSLPSTDKQVYWEMPLENELNSHGKAENGFRSPKGFFSKSRKQVYDNSSSSSSSFLRRSRSMSSAAFTVDEPQNDFSCIGDQSRSPASSISSAAYQQREHPSGSSSSNVSSKVLDRYIDGEQELERSKPKSNTFQRNFAGNGNFGGRLPPRIQYTNPASPTDGVKDKPRSHSFREAKGTRHHFSSKEWVDNGFGHESPRRLAKNVIARLSQTHSSHKSSLKEFNYDVPITIEDIYGGALNKCFDSNVDVPSRKSYSAEEPYEISHGYHTDDFAGSQKQLGNNFVDLNSVQTEDAVDAELQQRSKEAEERVLLLSEELDQECFLPDSGFDVPSLIHAIRNLTENKLSLAIEVSGLLVSRISERDTYKEELSLAKSELESQTKRLEKEKSELQTALEKELDRRSSDWSSKLEKYQLEEKRLRERVRELAEQNVSLQREVSSFSERETESRSVITYSEQQLGHLNSRVEEVSKENHDLRENLSELQEKHAVVEEDLNCIKRNFKEKDKECKELQKSIARLLRMCSEQGKTIEGLREAFSEEIEEKQSLDKFEKHVMKLQMEQMRLTGVELALRREVESHRIELDSLRQENIILLNRLKGKGEELGALTFKLDKEMWTRTCCLQNEGLSMLKDSTHLCSKLLELIKGGGGGTKQGLELRCGLDGQFFVEADIKVQGFKRGTENLARSLQTISSLLQEKPSSVASKFELTCANVDGSGKPYQQTLEDALRCELKAETLLTSLLREKLYSKELEVEQLQAELAAAVRGNDILRSEVQNAMDNLSCASHKLKDFELQMQKKDENVSRLRSDLQESLKELTVIRGILPKVSEERDLMWEEVKQYNEKNMLLNSELNILKKKIEALDEDILLKEGQITILKDTLGSKPFDLLASPDHMQEFLLK</sequence>
<feature type="coiled-coil region" evidence="1">
    <location>
        <begin position="768"/>
        <end position="879"/>
    </location>
</feature>
<feature type="compositionally biased region" description="Basic and acidic residues" evidence="2">
    <location>
        <begin position="132"/>
        <end position="147"/>
    </location>
</feature>
<gene>
    <name evidence="4" type="ORF">RCOM_0744880</name>
</gene>
<dbReference type="PANTHER" id="PTHR47491">
    <property type="entry name" value="CAP-GLY DOMAIN LINKER"/>
    <property type="match status" value="1"/>
</dbReference>
<proteinExistence type="predicted"/>
<name>B9SGE9_RICCO</name>
<protein>
    <submittedName>
        <fullName evidence="4">ATP binding protein, putative</fullName>
    </submittedName>
</protein>
<feature type="compositionally biased region" description="Low complexity" evidence="2">
    <location>
        <begin position="9"/>
        <end position="19"/>
    </location>
</feature>
<dbReference type="Gene3D" id="1.10.287.1490">
    <property type="match status" value="1"/>
</dbReference>
<evidence type="ECO:0000256" key="1">
    <source>
        <dbReference type="SAM" id="Coils"/>
    </source>
</evidence>
<evidence type="ECO:0000259" key="3">
    <source>
        <dbReference type="Pfam" id="PF24670"/>
    </source>
</evidence>
<evidence type="ECO:0000256" key="2">
    <source>
        <dbReference type="SAM" id="MobiDB-lite"/>
    </source>
</evidence>
<organism evidence="4 5">
    <name type="scientific">Ricinus communis</name>
    <name type="common">Castor bean</name>
    <dbReference type="NCBI Taxonomy" id="3988"/>
    <lineage>
        <taxon>Eukaryota</taxon>
        <taxon>Viridiplantae</taxon>
        <taxon>Streptophyta</taxon>
        <taxon>Embryophyta</taxon>
        <taxon>Tracheophyta</taxon>
        <taxon>Spermatophyta</taxon>
        <taxon>Magnoliopsida</taxon>
        <taxon>eudicotyledons</taxon>
        <taxon>Gunneridae</taxon>
        <taxon>Pentapetalae</taxon>
        <taxon>rosids</taxon>
        <taxon>fabids</taxon>
        <taxon>Malpighiales</taxon>
        <taxon>Euphorbiaceae</taxon>
        <taxon>Acalyphoideae</taxon>
        <taxon>Acalypheae</taxon>
        <taxon>Ricinus</taxon>
    </lineage>
</organism>
<evidence type="ECO:0000313" key="4">
    <source>
        <dbReference type="EMBL" id="EEF37315.1"/>
    </source>
</evidence>
<feature type="domain" description="DUF7653" evidence="3">
    <location>
        <begin position="587"/>
        <end position="713"/>
    </location>
</feature>
<accession>B9SGE9</accession>
<dbReference type="Proteomes" id="UP000008311">
    <property type="component" value="Unassembled WGS sequence"/>
</dbReference>
<dbReference type="AlphaFoldDB" id="B9SGE9"/>
<keyword evidence="5" id="KW-1185">Reference proteome</keyword>
<feature type="compositionally biased region" description="Low complexity" evidence="2">
    <location>
        <begin position="102"/>
        <end position="113"/>
    </location>
</feature>
<feature type="region of interest" description="Disordered" evidence="2">
    <location>
        <begin position="8"/>
        <end position="75"/>
    </location>
</feature>
<keyword evidence="1" id="KW-0175">Coiled coil</keyword>
<feature type="coiled-coil region" evidence="1">
    <location>
        <begin position="381"/>
        <end position="539"/>
    </location>
</feature>
<evidence type="ECO:0000313" key="5">
    <source>
        <dbReference type="Proteomes" id="UP000008311"/>
    </source>
</evidence>
<dbReference type="STRING" id="3988.B9SGE9"/>
<dbReference type="EMBL" id="EQ973952">
    <property type="protein sequence ID" value="EEF37315.1"/>
    <property type="molecule type" value="Genomic_DNA"/>
</dbReference>
<dbReference type="eggNOG" id="ENOG502QRQM">
    <property type="taxonomic scope" value="Eukaryota"/>
</dbReference>
<dbReference type="InterPro" id="IPR056070">
    <property type="entry name" value="DUF7653"/>
</dbReference>
<dbReference type="Pfam" id="PF24670">
    <property type="entry name" value="DUF7653"/>
    <property type="match status" value="1"/>
</dbReference>
<reference evidence="5" key="1">
    <citation type="journal article" date="2010" name="Nat. Biotechnol.">
        <title>Draft genome sequence of the oilseed species Ricinus communis.</title>
        <authorList>
            <person name="Chan A.P."/>
            <person name="Crabtree J."/>
            <person name="Zhao Q."/>
            <person name="Lorenzi H."/>
            <person name="Orvis J."/>
            <person name="Puiu D."/>
            <person name="Melake-Berhan A."/>
            <person name="Jones K.M."/>
            <person name="Redman J."/>
            <person name="Chen G."/>
            <person name="Cahoon E.B."/>
            <person name="Gedil M."/>
            <person name="Stanke M."/>
            <person name="Haas B.J."/>
            <person name="Wortman J.R."/>
            <person name="Fraser-Liggett C.M."/>
            <person name="Ravel J."/>
            <person name="Rabinowicz P.D."/>
        </authorList>
    </citation>
    <scope>NUCLEOTIDE SEQUENCE [LARGE SCALE GENOMIC DNA]</scope>
    <source>
        <strain evidence="5">cv. Hale</strain>
    </source>
</reference>
<feature type="compositionally biased region" description="Low complexity" evidence="2">
    <location>
        <begin position="121"/>
        <end position="130"/>
    </location>
</feature>